<dbReference type="AlphaFoldDB" id="A0A0N7LB68"/>
<reference evidence="3 4" key="1">
    <citation type="submission" date="2014-09" db="EMBL/GenBank/DDBJ databases">
        <authorList>
            <person name="Magalhaes I.L.F."/>
            <person name="Oliveira U."/>
            <person name="Santos F.R."/>
            <person name="Vidigal T.H.D.A."/>
            <person name="Brescovit A.D."/>
            <person name="Santos A.J."/>
        </authorList>
    </citation>
    <scope>NUCLEOTIDE SEQUENCE [LARGE SCALE GENOMIC DNA]</scope>
</reference>
<dbReference type="PANTHER" id="PTHR37273">
    <property type="entry name" value="CHROMOSOME 8, WHOLE GENOME SHOTGUN SEQUENCE"/>
    <property type="match status" value="1"/>
</dbReference>
<dbReference type="PANTHER" id="PTHR37273:SF1">
    <property type="entry name" value="ADL397C-AP"/>
    <property type="match status" value="1"/>
</dbReference>
<dbReference type="Pfam" id="PF13883">
    <property type="entry name" value="CREG_beta-barrel"/>
    <property type="match status" value="1"/>
</dbReference>
<feature type="region of interest" description="Disordered" evidence="1">
    <location>
        <begin position="1"/>
        <end position="28"/>
    </location>
</feature>
<feature type="compositionally biased region" description="Basic and acidic residues" evidence="1">
    <location>
        <begin position="92"/>
        <end position="102"/>
    </location>
</feature>
<name>A0A0N7LB68_9BASI</name>
<proteinExistence type="predicted"/>
<dbReference type="EMBL" id="CCYA01000275">
    <property type="protein sequence ID" value="CEH18546.1"/>
    <property type="molecule type" value="Genomic_DNA"/>
</dbReference>
<dbReference type="Gene3D" id="2.30.110.10">
    <property type="entry name" value="Electron Transport, Fmn-binding Protein, Chain A"/>
    <property type="match status" value="1"/>
</dbReference>
<dbReference type="SUPFAM" id="SSF50475">
    <property type="entry name" value="FMN-binding split barrel"/>
    <property type="match status" value="1"/>
</dbReference>
<dbReference type="Proteomes" id="UP000054845">
    <property type="component" value="Unassembled WGS sequence"/>
</dbReference>
<feature type="domain" description="CREG-like beta-barrel" evidence="2">
    <location>
        <begin position="2"/>
        <end position="66"/>
    </location>
</feature>
<evidence type="ECO:0000256" key="1">
    <source>
        <dbReference type="SAM" id="MobiDB-lite"/>
    </source>
</evidence>
<keyword evidence="4" id="KW-1185">Reference proteome</keyword>
<evidence type="ECO:0000313" key="3">
    <source>
        <dbReference type="EMBL" id="CEH18546.1"/>
    </source>
</evidence>
<dbReference type="InterPro" id="IPR055343">
    <property type="entry name" value="CREG_beta-barrel"/>
</dbReference>
<feature type="region of interest" description="Disordered" evidence="1">
    <location>
        <begin position="92"/>
        <end position="113"/>
    </location>
</feature>
<dbReference type="InterPro" id="IPR012349">
    <property type="entry name" value="Split_barrel_FMN-bd"/>
</dbReference>
<evidence type="ECO:0000259" key="2">
    <source>
        <dbReference type="Pfam" id="PF13883"/>
    </source>
</evidence>
<protein>
    <submittedName>
        <fullName evidence="3">FMN-binding split barrel</fullName>
    </submittedName>
</protein>
<dbReference type="STRING" id="401625.A0A0N7LB68"/>
<dbReference type="OrthoDB" id="2138282at2759"/>
<accession>A0A0N7LB68</accession>
<feature type="compositionally biased region" description="Polar residues" evidence="1">
    <location>
        <begin position="1"/>
        <end position="15"/>
    </location>
</feature>
<organism evidence="3 4">
    <name type="scientific">Ceraceosorus bombacis</name>
    <dbReference type="NCBI Taxonomy" id="401625"/>
    <lineage>
        <taxon>Eukaryota</taxon>
        <taxon>Fungi</taxon>
        <taxon>Dikarya</taxon>
        <taxon>Basidiomycota</taxon>
        <taxon>Ustilaginomycotina</taxon>
        <taxon>Exobasidiomycetes</taxon>
        <taxon>Ceraceosorales</taxon>
        <taxon>Ceraceosoraceae</taxon>
        <taxon>Ceraceosorus</taxon>
    </lineage>
</organism>
<evidence type="ECO:0000313" key="4">
    <source>
        <dbReference type="Proteomes" id="UP000054845"/>
    </source>
</evidence>
<sequence>MQDIPSSHISSSQKCFTHHHPDASHWVPGSDSPHLAKFVRFEVQKVYRVGGFGDESWIGWIDAEEWRRTRPETESDKDAWNIDRNWVREGMESDVSKSHSNDESQASETSDLVLYDVVFQGEVDPQEKR</sequence>